<dbReference type="Pfam" id="PF02627">
    <property type="entry name" value="CMD"/>
    <property type="match status" value="2"/>
</dbReference>
<dbReference type="RefSeq" id="WP_345091440.1">
    <property type="nucleotide sequence ID" value="NZ_BAAAWG010000019.1"/>
</dbReference>
<organism evidence="2 3">
    <name type="scientific">Streptomyces ramulosus</name>
    <dbReference type="NCBI Taxonomy" id="47762"/>
    <lineage>
        <taxon>Bacteria</taxon>
        <taxon>Bacillati</taxon>
        <taxon>Actinomycetota</taxon>
        <taxon>Actinomycetes</taxon>
        <taxon>Kitasatosporales</taxon>
        <taxon>Streptomycetaceae</taxon>
        <taxon>Streptomyces</taxon>
    </lineage>
</organism>
<accession>A0ABW1FH84</accession>
<evidence type="ECO:0000259" key="1">
    <source>
        <dbReference type="Pfam" id="PF02627"/>
    </source>
</evidence>
<name>A0ABW1FH84_9ACTN</name>
<proteinExistence type="predicted"/>
<feature type="domain" description="Carboxymuconolactone decarboxylase-like" evidence="1">
    <location>
        <begin position="175"/>
        <end position="260"/>
    </location>
</feature>
<dbReference type="PANTHER" id="PTHR33570">
    <property type="entry name" value="4-CARBOXYMUCONOLACTONE DECARBOXYLASE FAMILY PROTEIN"/>
    <property type="match status" value="1"/>
</dbReference>
<protein>
    <submittedName>
        <fullName evidence="2">Carboxymuconolactone decarboxylase family protein</fullName>
    </submittedName>
</protein>
<reference evidence="3" key="1">
    <citation type="journal article" date="2019" name="Int. J. Syst. Evol. Microbiol.">
        <title>The Global Catalogue of Microorganisms (GCM) 10K type strain sequencing project: providing services to taxonomists for standard genome sequencing and annotation.</title>
        <authorList>
            <consortium name="The Broad Institute Genomics Platform"/>
            <consortium name="The Broad Institute Genome Sequencing Center for Infectious Disease"/>
            <person name="Wu L."/>
            <person name="Ma J."/>
        </authorList>
    </citation>
    <scope>NUCLEOTIDE SEQUENCE [LARGE SCALE GENOMIC DNA]</scope>
    <source>
        <strain evidence="3">CGMCC 1.15809</strain>
    </source>
</reference>
<feature type="domain" description="Carboxymuconolactone decarboxylase-like" evidence="1">
    <location>
        <begin position="42"/>
        <end position="126"/>
    </location>
</feature>
<sequence length="271" mass="29453">MNEPNSPSAQTGTRFERGRTVLGEISGERGAAIVDALADIAPDLGRFVVEWAYADIFDRPGLDRQERELATVGALAALGDSEPQLNFHIDAALQLGVTPVEIVEALVHLVPFMGFPRVLNAIRVARAVFAEHGVTAEPVVMDDDRDRYERGAENLIRIDGQHGLDVVGSLKDIAPDLARFVVEFSFGDIYHRPWLSPQRKQLVTVAALTAFGDTAPQLAVHVGAALNVGLSPTQVVETLTQVTAYAGFPRVLNAIRTAREVFEKRNLSVEP</sequence>
<gene>
    <name evidence="2" type="ORF">ACFP3M_13205</name>
</gene>
<dbReference type="PANTHER" id="PTHR33570:SF2">
    <property type="entry name" value="CARBOXYMUCONOLACTONE DECARBOXYLASE-LIKE DOMAIN-CONTAINING PROTEIN"/>
    <property type="match status" value="1"/>
</dbReference>
<dbReference type="Gene3D" id="1.20.1290.10">
    <property type="entry name" value="AhpD-like"/>
    <property type="match status" value="2"/>
</dbReference>
<dbReference type="InterPro" id="IPR003779">
    <property type="entry name" value="CMD-like"/>
</dbReference>
<dbReference type="EMBL" id="JBHSPW010000005">
    <property type="protein sequence ID" value="MFC5893778.1"/>
    <property type="molecule type" value="Genomic_DNA"/>
</dbReference>
<dbReference type="Proteomes" id="UP001596241">
    <property type="component" value="Unassembled WGS sequence"/>
</dbReference>
<evidence type="ECO:0000313" key="3">
    <source>
        <dbReference type="Proteomes" id="UP001596241"/>
    </source>
</evidence>
<dbReference type="InterPro" id="IPR052512">
    <property type="entry name" value="4CMD/NDH-1_regulator"/>
</dbReference>
<comment type="caution">
    <text evidence="2">The sequence shown here is derived from an EMBL/GenBank/DDBJ whole genome shotgun (WGS) entry which is preliminary data.</text>
</comment>
<dbReference type="SUPFAM" id="SSF69118">
    <property type="entry name" value="AhpD-like"/>
    <property type="match status" value="1"/>
</dbReference>
<keyword evidence="3" id="KW-1185">Reference proteome</keyword>
<evidence type="ECO:0000313" key="2">
    <source>
        <dbReference type="EMBL" id="MFC5893778.1"/>
    </source>
</evidence>
<dbReference type="InterPro" id="IPR029032">
    <property type="entry name" value="AhpD-like"/>
</dbReference>